<dbReference type="Pfam" id="PF12777">
    <property type="entry name" value="MT"/>
    <property type="match status" value="1"/>
</dbReference>
<evidence type="ECO:0000313" key="3">
    <source>
        <dbReference type="Proteomes" id="UP001189429"/>
    </source>
</evidence>
<evidence type="ECO:0000313" key="2">
    <source>
        <dbReference type="EMBL" id="CAK0817184.1"/>
    </source>
</evidence>
<gene>
    <name evidence="2" type="ORF">PCOR1329_LOCUS19854</name>
</gene>
<feature type="non-terminal residue" evidence="2">
    <location>
        <position position="129"/>
    </location>
</feature>
<dbReference type="InterPro" id="IPR024743">
    <property type="entry name" value="Dynein_HC_stalk"/>
</dbReference>
<accession>A0ABN9REQ7</accession>
<sequence>VQAKKEECTAELAKALPLVEEAKEALEVLDKKEFQELKNFKNPPRGVDTVSFCVMHLMAGIDPNIDVDKKGKIKEVSWKSVQKMLIDPTKFLANLKGFQVHIDNMAVPPSNVDEARRLKDGLGDEFSVE</sequence>
<dbReference type="InterPro" id="IPR026983">
    <property type="entry name" value="DHC"/>
</dbReference>
<reference evidence="2" key="1">
    <citation type="submission" date="2023-10" db="EMBL/GenBank/DDBJ databases">
        <authorList>
            <person name="Chen Y."/>
            <person name="Shah S."/>
            <person name="Dougan E. K."/>
            <person name="Thang M."/>
            <person name="Chan C."/>
        </authorList>
    </citation>
    <scope>NUCLEOTIDE SEQUENCE [LARGE SCALE GENOMIC DNA]</scope>
</reference>
<organism evidence="2 3">
    <name type="scientific">Prorocentrum cordatum</name>
    <dbReference type="NCBI Taxonomy" id="2364126"/>
    <lineage>
        <taxon>Eukaryota</taxon>
        <taxon>Sar</taxon>
        <taxon>Alveolata</taxon>
        <taxon>Dinophyceae</taxon>
        <taxon>Prorocentrales</taxon>
        <taxon>Prorocentraceae</taxon>
        <taxon>Prorocentrum</taxon>
    </lineage>
</organism>
<dbReference type="PANTHER" id="PTHR10676:SF392">
    <property type="entry name" value="DYNEIN HEAVY CHAIN-LIKE PROTEIN 2"/>
    <property type="match status" value="1"/>
</dbReference>
<proteinExistence type="predicted"/>
<evidence type="ECO:0000259" key="1">
    <source>
        <dbReference type="Pfam" id="PF12777"/>
    </source>
</evidence>
<dbReference type="PANTHER" id="PTHR10676">
    <property type="entry name" value="DYNEIN HEAVY CHAIN FAMILY PROTEIN"/>
    <property type="match status" value="1"/>
</dbReference>
<feature type="non-terminal residue" evidence="2">
    <location>
        <position position="1"/>
    </location>
</feature>
<feature type="domain" description="Dynein heavy chain coiled coil stalk" evidence="1">
    <location>
        <begin position="1"/>
        <end position="99"/>
    </location>
</feature>
<comment type="caution">
    <text evidence="2">The sequence shown here is derived from an EMBL/GenBank/DDBJ whole genome shotgun (WGS) entry which is preliminary data.</text>
</comment>
<dbReference type="Gene3D" id="1.20.920.60">
    <property type="match status" value="1"/>
</dbReference>
<name>A0ABN9REQ7_9DINO</name>
<dbReference type="EMBL" id="CAUYUJ010006380">
    <property type="protein sequence ID" value="CAK0817184.1"/>
    <property type="molecule type" value="Genomic_DNA"/>
</dbReference>
<dbReference type="Proteomes" id="UP001189429">
    <property type="component" value="Unassembled WGS sequence"/>
</dbReference>
<protein>
    <recommendedName>
        <fullName evidence="1">Dynein heavy chain coiled coil stalk domain-containing protein</fullName>
    </recommendedName>
</protein>
<keyword evidence="3" id="KW-1185">Reference proteome</keyword>